<sequence length="256" mass="28971">MSDTVPDLKNLLLAIASKSGLPMEADEALRDRFSLSEFVLARETGEESGDRAEARGLGAAFLFAGIGASLRSEARWSRIQIPLQHRWLDEDSQEQSEEVEALNLSESSQVADLSELLLERSRQDLRDDLLTLADRKHACFPHLEFGLDVDGQLEALPHGMLQGVVTKLLTLDAASHAWRLDPTMAFPDLPMCHSESEPTLQQYGYQRRFRDPEGDLALYRLHAMMGKYRIHLRVIHESRRIEIGYIGPHLDTVKYH</sequence>
<protein>
    <submittedName>
        <fullName evidence="1">Uncharacterized protein</fullName>
    </submittedName>
</protein>
<evidence type="ECO:0000313" key="1">
    <source>
        <dbReference type="EMBL" id="MYD92010.1"/>
    </source>
</evidence>
<dbReference type="AlphaFoldDB" id="A0A6B1DVW1"/>
<proteinExistence type="predicted"/>
<comment type="caution">
    <text evidence="1">The sequence shown here is derived from an EMBL/GenBank/DDBJ whole genome shotgun (WGS) entry which is preliminary data.</text>
</comment>
<reference evidence="1" key="1">
    <citation type="submission" date="2019-09" db="EMBL/GenBank/DDBJ databases">
        <title>Characterisation of the sponge microbiome using genome-centric metagenomics.</title>
        <authorList>
            <person name="Engelberts J.P."/>
            <person name="Robbins S.J."/>
            <person name="De Goeij J.M."/>
            <person name="Aranda M."/>
            <person name="Bell S.C."/>
            <person name="Webster N.S."/>
        </authorList>
    </citation>
    <scope>NUCLEOTIDE SEQUENCE</scope>
    <source>
        <strain evidence="1">SB0662_bin_9</strain>
    </source>
</reference>
<dbReference type="EMBL" id="VXPY01000122">
    <property type="protein sequence ID" value="MYD92010.1"/>
    <property type="molecule type" value="Genomic_DNA"/>
</dbReference>
<accession>A0A6B1DVW1</accession>
<organism evidence="1">
    <name type="scientific">Caldilineaceae bacterium SB0662_bin_9</name>
    <dbReference type="NCBI Taxonomy" id="2605258"/>
    <lineage>
        <taxon>Bacteria</taxon>
        <taxon>Bacillati</taxon>
        <taxon>Chloroflexota</taxon>
        <taxon>Caldilineae</taxon>
        <taxon>Caldilineales</taxon>
        <taxon>Caldilineaceae</taxon>
    </lineage>
</organism>
<gene>
    <name evidence="1" type="ORF">F4Y08_17050</name>
</gene>
<name>A0A6B1DVW1_9CHLR</name>